<dbReference type="STRING" id="1291052.FC18_GL002235"/>
<evidence type="ECO:0000313" key="2">
    <source>
        <dbReference type="EMBL" id="KRM54818.1"/>
    </source>
</evidence>
<reference evidence="2 3" key="1">
    <citation type="journal article" date="2015" name="Genome Announc.">
        <title>Expanding the biotechnology potential of lactobacilli through comparative genomics of 213 strains and associated genera.</title>
        <authorList>
            <person name="Sun Z."/>
            <person name="Harris H.M."/>
            <person name="McCann A."/>
            <person name="Guo C."/>
            <person name="Argimon S."/>
            <person name="Zhang W."/>
            <person name="Yang X."/>
            <person name="Jeffery I.B."/>
            <person name="Cooney J.C."/>
            <person name="Kagawa T.F."/>
            <person name="Liu W."/>
            <person name="Song Y."/>
            <person name="Salvetti E."/>
            <person name="Wrobel A."/>
            <person name="Rasinkangas P."/>
            <person name="Parkhill J."/>
            <person name="Rea M.C."/>
            <person name="O'Sullivan O."/>
            <person name="Ritari J."/>
            <person name="Douillard F.P."/>
            <person name="Paul Ross R."/>
            <person name="Yang R."/>
            <person name="Briner A.E."/>
            <person name="Felis G.E."/>
            <person name="de Vos W.M."/>
            <person name="Barrangou R."/>
            <person name="Klaenhammer T.R."/>
            <person name="Caufield P.W."/>
            <person name="Cui Y."/>
            <person name="Zhang H."/>
            <person name="O'Toole P.W."/>
        </authorList>
    </citation>
    <scope>NUCLEOTIDE SEQUENCE [LARGE SCALE GENOMIC DNA]</scope>
    <source>
        <strain evidence="2 3">DSM 20505</strain>
    </source>
</reference>
<evidence type="ECO:0000256" key="1">
    <source>
        <dbReference type="SAM" id="MobiDB-lite"/>
    </source>
</evidence>
<feature type="compositionally biased region" description="Basic residues" evidence="1">
    <location>
        <begin position="110"/>
        <end position="119"/>
    </location>
</feature>
<dbReference type="NCBIfam" id="NF047360">
    <property type="entry name" value="tail_chap_PVL"/>
    <property type="match status" value="1"/>
</dbReference>
<dbReference type="Pfam" id="PF23857">
    <property type="entry name" value="Phage_TAC_19"/>
    <property type="match status" value="1"/>
</dbReference>
<organism evidence="2 3">
    <name type="scientific">Lacticaseibacillus sharpeae JCM 1186 = DSM 20505</name>
    <dbReference type="NCBI Taxonomy" id="1291052"/>
    <lineage>
        <taxon>Bacteria</taxon>
        <taxon>Bacillati</taxon>
        <taxon>Bacillota</taxon>
        <taxon>Bacilli</taxon>
        <taxon>Lactobacillales</taxon>
        <taxon>Lactobacillaceae</taxon>
        <taxon>Lacticaseibacillus</taxon>
    </lineage>
</organism>
<dbReference type="EMBL" id="AYYO01000044">
    <property type="protein sequence ID" value="KRM54818.1"/>
    <property type="molecule type" value="Genomic_DNA"/>
</dbReference>
<protein>
    <submittedName>
        <fullName evidence="2">Uncharacterized protein</fullName>
    </submittedName>
</protein>
<name>A0A0R1ZKE6_9LACO</name>
<dbReference type="PATRIC" id="fig|1291052.5.peg.2303"/>
<dbReference type="AlphaFoldDB" id="A0A0R1ZKE6"/>
<gene>
    <name evidence="2" type="ORF">FC18_GL002235</name>
</gene>
<dbReference type="InterPro" id="IPR057006">
    <property type="entry name" value="Phage_TAC_19"/>
</dbReference>
<proteinExistence type="predicted"/>
<keyword evidence="3" id="KW-1185">Reference proteome</keyword>
<feature type="region of interest" description="Disordered" evidence="1">
    <location>
        <begin position="95"/>
        <end position="135"/>
    </location>
</feature>
<dbReference type="Proteomes" id="UP000051679">
    <property type="component" value="Unassembled WGS sequence"/>
</dbReference>
<accession>A0A0R1ZKE6</accession>
<evidence type="ECO:0000313" key="3">
    <source>
        <dbReference type="Proteomes" id="UP000051679"/>
    </source>
</evidence>
<comment type="caution">
    <text evidence="2">The sequence shown here is derived from an EMBL/GenBank/DDBJ whole genome shotgun (WGS) entry which is preliminary data.</text>
</comment>
<dbReference type="RefSeq" id="WP_054677369.1">
    <property type="nucleotide sequence ID" value="NZ_AYYO01000044.1"/>
</dbReference>
<sequence length="135" mass="14716">MYEISLNINGQVNKFVRNGEPGLGDTTAALKVQQQQLRMYAREDGPTNADFDANEANLANFAVNFWNGQFSRVDVIAGATKSLKSLDSINKAIADALDDGEESEEPAKKSQTRTSKKRSTTSTTSTKPDLQTVTN</sequence>
<dbReference type="OrthoDB" id="2317619at2"/>